<comment type="caution">
    <text evidence="1">The sequence shown here is derived from an EMBL/GenBank/DDBJ whole genome shotgun (WGS) entry which is preliminary data.</text>
</comment>
<dbReference type="Gene3D" id="1.20.58.60">
    <property type="match status" value="1"/>
</dbReference>
<dbReference type="Pfam" id="PF00435">
    <property type="entry name" value="Spectrin"/>
    <property type="match status" value="1"/>
</dbReference>
<organism evidence="1 2">
    <name type="scientific">Dreissena polymorpha</name>
    <name type="common">Zebra mussel</name>
    <name type="synonym">Mytilus polymorpha</name>
    <dbReference type="NCBI Taxonomy" id="45954"/>
    <lineage>
        <taxon>Eukaryota</taxon>
        <taxon>Metazoa</taxon>
        <taxon>Spiralia</taxon>
        <taxon>Lophotrochozoa</taxon>
        <taxon>Mollusca</taxon>
        <taxon>Bivalvia</taxon>
        <taxon>Autobranchia</taxon>
        <taxon>Heteroconchia</taxon>
        <taxon>Euheterodonta</taxon>
        <taxon>Imparidentia</taxon>
        <taxon>Neoheterodontei</taxon>
        <taxon>Myida</taxon>
        <taxon>Dreissenoidea</taxon>
        <taxon>Dreissenidae</taxon>
        <taxon>Dreissena</taxon>
    </lineage>
</organism>
<gene>
    <name evidence="1" type="ORF">DPMN_193546</name>
</gene>
<dbReference type="SUPFAM" id="SSF46966">
    <property type="entry name" value="Spectrin repeat"/>
    <property type="match status" value="1"/>
</dbReference>
<keyword evidence="2" id="KW-1185">Reference proteome</keyword>
<name>A0A9D4BCZ4_DREPO</name>
<evidence type="ECO:0000313" key="2">
    <source>
        <dbReference type="Proteomes" id="UP000828390"/>
    </source>
</evidence>
<dbReference type="EMBL" id="JAIWYP010000123">
    <property type="protein sequence ID" value="KAH3689409.1"/>
    <property type="molecule type" value="Genomic_DNA"/>
</dbReference>
<protein>
    <submittedName>
        <fullName evidence="1">Uncharacterized protein</fullName>
    </submittedName>
</protein>
<dbReference type="InterPro" id="IPR002017">
    <property type="entry name" value="Spectrin_repeat"/>
</dbReference>
<proteinExistence type="predicted"/>
<accession>A0A9D4BCZ4</accession>
<sequence length="57" mass="6638">MFQEAFVTSEEFGQDLEHVEVLQKKFDEFQKDLQNHEDKVGTLHDLHFGKMGLNACV</sequence>
<reference evidence="1" key="1">
    <citation type="journal article" date="2019" name="bioRxiv">
        <title>The Genome of the Zebra Mussel, Dreissena polymorpha: A Resource for Invasive Species Research.</title>
        <authorList>
            <person name="McCartney M.A."/>
            <person name="Auch B."/>
            <person name="Kono T."/>
            <person name="Mallez S."/>
            <person name="Zhang Y."/>
            <person name="Obille A."/>
            <person name="Becker A."/>
            <person name="Abrahante J.E."/>
            <person name="Garbe J."/>
            <person name="Badalamenti J.P."/>
            <person name="Herman A."/>
            <person name="Mangelson H."/>
            <person name="Liachko I."/>
            <person name="Sullivan S."/>
            <person name="Sone E.D."/>
            <person name="Koren S."/>
            <person name="Silverstein K.A.T."/>
            <person name="Beckman K.B."/>
            <person name="Gohl D.M."/>
        </authorList>
    </citation>
    <scope>NUCLEOTIDE SEQUENCE</scope>
    <source>
        <strain evidence="1">Duluth1</strain>
        <tissue evidence="1">Whole animal</tissue>
    </source>
</reference>
<dbReference type="AlphaFoldDB" id="A0A9D4BCZ4"/>
<dbReference type="Proteomes" id="UP000828390">
    <property type="component" value="Unassembled WGS sequence"/>
</dbReference>
<reference evidence="1" key="2">
    <citation type="submission" date="2020-11" db="EMBL/GenBank/DDBJ databases">
        <authorList>
            <person name="McCartney M.A."/>
            <person name="Auch B."/>
            <person name="Kono T."/>
            <person name="Mallez S."/>
            <person name="Becker A."/>
            <person name="Gohl D.M."/>
            <person name="Silverstein K.A.T."/>
            <person name="Koren S."/>
            <person name="Bechman K.B."/>
            <person name="Herman A."/>
            <person name="Abrahante J.E."/>
            <person name="Garbe J."/>
        </authorList>
    </citation>
    <scope>NUCLEOTIDE SEQUENCE</scope>
    <source>
        <strain evidence="1">Duluth1</strain>
        <tissue evidence="1">Whole animal</tissue>
    </source>
</reference>
<evidence type="ECO:0000313" key="1">
    <source>
        <dbReference type="EMBL" id="KAH3689409.1"/>
    </source>
</evidence>